<comment type="caution">
    <text evidence="2">The sequence shown here is derived from an EMBL/GenBank/DDBJ whole genome shotgun (WGS) entry which is preliminary data.</text>
</comment>
<keyword evidence="3" id="KW-1185">Reference proteome</keyword>
<dbReference type="Proteomes" id="UP000006251">
    <property type="component" value="Unassembled WGS sequence"/>
</dbReference>
<dbReference type="PANTHER" id="PTHR40031">
    <property type="entry name" value="HYPOTHETICAL MEMBRANE SPANNING PROTEIN"/>
    <property type="match status" value="1"/>
</dbReference>
<feature type="transmembrane region" description="Helical" evidence="1">
    <location>
        <begin position="123"/>
        <end position="148"/>
    </location>
</feature>
<accession>K6ZGF5</accession>
<proteinExistence type="predicted"/>
<dbReference type="Pfam" id="PF04307">
    <property type="entry name" value="YdjM"/>
    <property type="match status" value="1"/>
</dbReference>
<organism evidence="2 3">
    <name type="scientific">Brumicola pallidula DSM 14239 = ACAM 615</name>
    <dbReference type="NCBI Taxonomy" id="1121922"/>
    <lineage>
        <taxon>Bacteria</taxon>
        <taxon>Pseudomonadati</taxon>
        <taxon>Pseudomonadota</taxon>
        <taxon>Gammaproteobacteria</taxon>
        <taxon>Alteromonadales</taxon>
        <taxon>Alteromonadaceae</taxon>
        <taxon>Brumicola</taxon>
    </lineage>
</organism>
<dbReference type="InterPro" id="IPR053170">
    <property type="entry name" value="Transcription_regulator"/>
</dbReference>
<dbReference type="OrthoDB" id="9781927at2"/>
<reference evidence="3" key="1">
    <citation type="journal article" date="2014" name="Environ. Microbiol.">
        <title>Comparative genomics of the marine bacterial genus Glaciecola reveals the high degree of genomic diversity and genomic characteristic for cold adaptation.</title>
        <authorList>
            <person name="Qin Q.L."/>
            <person name="Xie B.B."/>
            <person name="Yu Y."/>
            <person name="Shu Y.L."/>
            <person name="Rong J.C."/>
            <person name="Zhang Y.J."/>
            <person name="Zhao D.L."/>
            <person name="Chen X.L."/>
            <person name="Zhang X.Y."/>
            <person name="Chen B."/>
            <person name="Zhou B.C."/>
            <person name="Zhang Y.Z."/>
        </authorList>
    </citation>
    <scope>NUCLEOTIDE SEQUENCE [LARGE SCALE GENOMIC DNA]</scope>
    <source>
        <strain evidence="3">ACAM 615</strain>
    </source>
</reference>
<evidence type="ECO:0000313" key="2">
    <source>
        <dbReference type="EMBL" id="GAC28008.1"/>
    </source>
</evidence>
<dbReference type="PANTHER" id="PTHR40031:SF1">
    <property type="entry name" value="MEMBRANE-BOUND METAL-DEPENDENT HYDROLASE"/>
    <property type="match status" value="1"/>
</dbReference>
<keyword evidence="1" id="KW-0812">Transmembrane</keyword>
<protein>
    <recommendedName>
        <fullName evidence="4">Inner membrane protein</fullName>
    </recommendedName>
</protein>
<keyword evidence="1" id="KW-1133">Transmembrane helix</keyword>
<gene>
    <name evidence="2" type="ORF">GPAL_1130</name>
</gene>
<evidence type="ECO:0000313" key="3">
    <source>
        <dbReference type="Proteomes" id="UP000006251"/>
    </source>
</evidence>
<dbReference type="RefSeq" id="WP_006009860.1">
    <property type="nucleotide sequence ID" value="NZ_BAEQ01000018.1"/>
</dbReference>
<evidence type="ECO:0008006" key="4">
    <source>
        <dbReference type="Google" id="ProtNLM"/>
    </source>
</evidence>
<dbReference type="EMBL" id="BAEQ01000018">
    <property type="protein sequence ID" value="GAC28008.1"/>
    <property type="molecule type" value="Genomic_DNA"/>
</dbReference>
<sequence length="350" mass="39450">MDSLTQVALGAAVGYAVLGSKVGRKAAVWGAVLGTLPDLDVFLPYAGEVEAFTYHRGFSHSLLVHLLASPFITWLILKLHTSDQQYKKEWFCLVFLSLSTHAILDSLTVYGTQLMWPLTEYPFAVSNLFIIDPMYTLPLLLGIAFALFPKVKATTARHMNFLGLALSSIYICWSLIAKVAIDHKLETSLSERGIPANHYISTPAPLTTMLWRIVVMSDGHYYEGYASVFDAPKDITLDAYQTYPELLNDIQDEWGVNRLQWFTRGFYSVRQKEQKVILSDLRMGAECSYVFNFVVGEKTMSGIQLGDFEKVTERPDLSKVGRIWDRIWDPSVSLTSSLAANDCEEKTIRY</sequence>
<feature type="transmembrane region" description="Helical" evidence="1">
    <location>
        <begin position="89"/>
        <end position="111"/>
    </location>
</feature>
<name>K6ZGF5_9ALTE</name>
<feature type="transmembrane region" description="Helical" evidence="1">
    <location>
        <begin position="58"/>
        <end position="77"/>
    </location>
</feature>
<evidence type="ECO:0000256" key="1">
    <source>
        <dbReference type="SAM" id="Phobius"/>
    </source>
</evidence>
<dbReference type="AlphaFoldDB" id="K6ZGF5"/>
<keyword evidence="1" id="KW-0472">Membrane</keyword>
<feature type="transmembrane region" description="Helical" evidence="1">
    <location>
        <begin position="160"/>
        <end position="181"/>
    </location>
</feature>
<dbReference type="InterPro" id="IPR007404">
    <property type="entry name" value="YdjM-like"/>
</dbReference>